<dbReference type="EMBL" id="KB521694">
    <property type="protein sequence ID" value="EMP37591.1"/>
    <property type="molecule type" value="Genomic_DNA"/>
</dbReference>
<evidence type="ECO:0000256" key="2">
    <source>
        <dbReference type="SAM" id="Phobius"/>
    </source>
</evidence>
<proteinExistence type="predicted"/>
<keyword evidence="2" id="KW-0472">Membrane</keyword>
<protein>
    <submittedName>
        <fullName evidence="3">Uncharacterized protein</fullName>
    </submittedName>
</protein>
<evidence type="ECO:0000313" key="4">
    <source>
        <dbReference type="Proteomes" id="UP000031443"/>
    </source>
</evidence>
<keyword evidence="4" id="KW-1185">Reference proteome</keyword>
<evidence type="ECO:0000256" key="1">
    <source>
        <dbReference type="SAM" id="MobiDB-lite"/>
    </source>
</evidence>
<sequence length="68" mass="7442">MGEPPRSTHRPEDGQMPYHGKHAARSAQLTNTATVVSWVLLAADSAVGLLTIVIHRFRCSSALLLLYQ</sequence>
<gene>
    <name evidence="3" type="ORF">UY3_05221</name>
</gene>
<feature type="region of interest" description="Disordered" evidence="1">
    <location>
        <begin position="1"/>
        <end position="23"/>
    </location>
</feature>
<name>M7BI44_CHEMY</name>
<evidence type="ECO:0000313" key="3">
    <source>
        <dbReference type="EMBL" id="EMP37591.1"/>
    </source>
</evidence>
<reference evidence="4" key="1">
    <citation type="journal article" date="2013" name="Nat. Genet.">
        <title>The draft genomes of soft-shell turtle and green sea turtle yield insights into the development and evolution of the turtle-specific body plan.</title>
        <authorList>
            <person name="Wang Z."/>
            <person name="Pascual-Anaya J."/>
            <person name="Zadissa A."/>
            <person name="Li W."/>
            <person name="Niimura Y."/>
            <person name="Huang Z."/>
            <person name="Li C."/>
            <person name="White S."/>
            <person name="Xiong Z."/>
            <person name="Fang D."/>
            <person name="Wang B."/>
            <person name="Ming Y."/>
            <person name="Chen Y."/>
            <person name="Zheng Y."/>
            <person name="Kuraku S."/>
            <person name="Pignatelli M."/>
            <person name="Herrero J."/>
            <person name="Beal K."/>
            <person name="Nozawa M."/>
            <person name="Li Q."/>
            <person name="Wang J."/>
            <person name="Zhang H."/>
            <person name="Yu L."/>
            <person name="Shigenobu S."/>
            <person name="Wang J."/>
            <person name="Liu J."/>
            <person name="Flicek P."/>
            <person name="Searle S."/>
            <person name="Wang J."/>
            <person name="Kuratani S."/>
            <person name="Yin Y."/>
            <person name="Aken B."/>
            <person name="Zhang G."/>
            <person name="Irie N."/>
        </authorList>
    </citation>
    <scope>NUCLEOTIDE SEQUENCE [LARGE SCALE GENOMIC DNA]</scope>
</reference>
<accession>M7BI44</accession>
<organism evidence="3 4">
    <name type="scientific">Chelonia mydas</name>
    <name type="common">Green sea-turtle</name>
    <name type="synonym">Chelonia agassizi</name>
    <dbReference type="NCBI Taxonomy" id="8469"/>
    <lineage>
        <taxon>Eukaryota</taxon>
        <taxon>Metazoa</taxon>
        <taxon>Chordata</taxon>
        <taxon>Craniata</taxon>
        <taxon>Vertebrata</taxon>
        <taxon>Euteleostomi</taxon>
        <taxon>Archelosauria</taxon>
        <taxon>Testudinata</taxon>
        <taxon>Testudines</taxon>
        <taxon>Cryptodira</taxon>
        <taxon>Durocryptodira</taxon>
        <taxon>Americhelydia</taxon>
        <taxon>Chelonioidea</taxon>
        <taxon>Cheloniidae</taxon>
        <taxon>Chelonia</taxon>
    </lineage>
</organism>
<keyword evidence="2" id="KW-0812">Transmembrane</keyword>
<dbReference type="AlphaFoldDB" id="M7BI44"/>
<keyword evidence="2" id="KW-1133">Transmembrane helix</keyword>
<dbReference type="Proteomes" id="UP000031443">
    <property type="component" value="Unassembled WGS sequence"/>
</dbReference>
<feature type="transmembrane region" description="Helical" evidence="2">
    <location>
        <begin position="35"/>
        <end position="54"/>
    </location>
</feature>